<evidence type="ECO:0000313" key="3">
    <source>
        <dbReference type="EMBL" id="MBA4543160.1"/>
    </source>
</evidence>
<sequence length="264" mass="30428">MRTFWLTVIFACLFQMMVPAVHATGMRSLETEEWSRLANQVAKWAGAGEYIKARDQLLKLSGRFSKADFTKLNLRIESIHALAEVIMEMEGALNRVQPNSKEIADAAARLQLAFDALTHPNQPMWQQYYQPLKKDLDMIDEAIRMNDRHAVQEGVDQFYEHYQIIRPALIVAKSPFTISKVDSLVTFLRNQTEMDKLKIGVTQLKSLLNPLFFGSERDVMATVYRWNEGDFFKVILWVSGLIASVLGFVSWRKYRENREASPYA</sequence>
<dbReference type="Pfam" id="PF09577">
    <property type="entry name" value="Spore_YpjB"/>
    <property type="match status" value="1"/>
</dbReference>
<keyword evidence="1" id="KW-1133">Transmembrane helix</keyword>
<keyword evidence="1" id="KW-0472">Membrane</keyword>
<evidence type="ECO:0000256" key="1">
    <source>
        <dbReference type="SAM" id="Phobius"/>
    </source>
</evidence>
<keyword evidence="2" id="KW-0732">Signal</keyword>
<feature type="transmembrane region" description="Helical" evidence="1">
    <location>
        <begin position="231"/>
        <end position="251"/>
    </location>
</feature>
<dbReference type="AlphaFoldDB" id="A0A7W1XAK9"/>
<evidence type="ECO:0008006" key="5">
    <source>
        <dbReference type="Google" id="ProtNLM"/>
    </source>
</evidence>
<keyword evidence="1" id="KW-0812">Transmembrane</keyword>
<gene>
    <name evidence="3" type="ORF">H1164_09630</name>
</gene>
<dbReference type="RefSeq" id="WP_033101411.1">
    <property type="nucleotide sequence ID" value="NZ_JACEIP010000012.1"/>
</dbReference>
<dbReference type="InterPro" id="IPR014231">
    <property type="entry name" value="Spore_YpjB"/>
</dbReference>
<accession>A0A7W1XAK9</accession>
<dbReference type="EMBL" id="JACEIP010000012">
    <property type="protein sequence ID" value="MBA4543160.1"/>
    <property type="molecule type" value="Genomic_DNA"/>
</dbReference>
<evidence type="ECO:0000313" key="4">
    <source>
        <dbReference type="Proteomes" id="UP000530514"/>
    </source>
</evidence>
<reference evidence="3 4" key="1">
    <citation type="submission" date="2020-07" db="EMBL/GenBank/DDBJ databases">
        <authorList>
            <person name="Feng H."/>
        </authorList>
    </citation>
    <scope>NUCLEOTIDE SEQUENCE [LARGE SCALE GENOMIC DNA]</scope>
    <source>
        <strain evidence="4">s-11</strain>
    </source>
</reference>
<dbReference type="OrthoDB" id="2464294at2"/>
<protein>
    <recommendedName>
        <fullName evidence="5">Sporulation protein YpjB</fullName>
    </recommendedName>
</protein>
<organism evidence="3 4">
    <name type="scientific">Thermoactinomyces daqus</name>
    <dbReference type="NCBI Taxonomy" id="1329516"/>
    <lineage>
        <taxon>Bacteria</taxon>
        <taxon>Bacillati</taxon>
        <taxon>Bacillota</taxon>
        <taxon>Bacilli</taxon>
        <taxon>Bacillales</taxon>
        <taxon>Thermoactinomycetaceae</taxon>
        <taxon>Thermoactinomyces</taxon>
    </lineage>
</organism>
<evidence type="ECO:0000256" key="2">
    <source>
        <dbReference type="SAM" id="SignalP"/>
    </source>
</evidence>
<feature type="signal peptide" evidence="2">
    <location>
        <begin position="1"/>
        <end position="23"/>
    </location>
</feature>
<comment type="caution">
    <text evidence="3">The sequence shown here is derived from an EMBL/GenBank/DDBJ whole genome shotgun (WGS) entry which is preliminary data.</text>
</comment>
<proteinExistence type="predicted"/>
<name>A0A7W1XAK9_9BACL</name>
<keyword evidence="4" id="KW-1185">Reference proteome</keyword>
<dbReference type="Proteomes" id="UP000530514">
    <property type="component" value="Unassembled WGS sequence"/>
</dbReference>
<feature type="chain" id="PRO_5031205973" description="Sporulation protein YpjB" evidence="2">
    <location>
        <begin position="24"/>
        <end position="264"/>
    </location>
</feature>